<dbReference type="GO" id="GO:0003677">
    <property type="term" value="F:DNA binding"/>
    <property type="evidence" value="ECO:0007669"/>
    <property type="project" value="UniProtKB-KW"/>
</dbReference>
<dbReference type="PANTHER" id="PTHR13356">
    <property type="entry name" value="OB FOLD NUCLEIC ACID BINDING PROTEIN-RELATED"/>
    <property type="match status" value="1"/>
</dbReference>
<evidence type="ECO:0000313" key="3">
    <source>
        <dbReference type="Proteomes" id="UP000011625"/>
    </source>
</evidence>
<dbReference type="NCBIfam" id="NF005553">
    <property type="entry name" value="PRK07217.1"/>
    <property type="match status" value="1"/>
</dbReference>
<keyword evidence="3" id="KW-1185">Reference proteome</keyword>
<dbReference type="STRING" id="1227456.C450_09357"/>
<dbReference type="AlphaFoldDB" id="M0N7J5"/>
<evidence type="ECO:0000313" key="2">
    <source>
        <dbReference type="EMBL" id="EMA53508.1"/>
    </source>
</evidence>
<reference evidence="2 3" key="1">
    <citation type="journal article" date="2014" name="PLoS Genet.">
        <title>Phylogenetically driven sequencing of extremely halophilic archaea reveals strategies for static and dynamic osmo-response.</title>
        <authorList>
            <person name="Becker E.A."/>
            <person name="Seitzer P.M."/>
            <person name="Tritt A."/>
            <person name="Larsen D."/>
            <person name="Krusor M."/>
            <person name="Yao A.I."/>
            <person name="Wu D."/>
            <person name="Madern D."/>
            <person name="Eisen J.A."/>
            <person name="Darling A.E."/>
            <person name="Facciotti M.T."/>
        </authorList>
    </citation>
    <scope>NUCLEOTIDE SEQUENCE [LARGE SCALE GENOMIC DNA]</scope>
    <source>
        <strain evidence="2 3">DSM 8989</strain>
    </source>
</reference>
<evidence type="ECO:0000256" key="1">
    <source>
        <dbReference type="ARBA" id="ARBA00023125"/>
    </source>
</evidence>
<dbReference type="Proteomes" id="UP000011625">
    <property type="component" value="Unassembled WGS sequence"/>
</dbReference>
<organism evidence="2 3">
    <name type="scientific">Halococcus salifodinae DSM 8989</name>
    <dbReference type="NCBI Taxonomy" id="1227456"/>
    <lineage>
        <taxon>Archaea</taxon>
        <taxon>Methanobacteriati</taxon>
        <taxon>Methanobacteriota</taxon>
        <taxon>Stenosarchaea group</taxon>
        <taxon>Halobacteria</taxon>
        <taxon>Halobacteriales</taxon>
        <taxon>Halococcaceae</taxon>
        <taxon>Halococcus</taxon>
    </lineage>
</organism>
<dbReference type="GO" id="GO:0000724">
    <property type="term" value="P:double-strand break repair via homologous recombination"/>
    <property type="evidence" value="ECO:0007669"/>
    <property type="project" value="TreeGrafter"/>
</dbReference>
<dbReference type="FunFam" id="2.40.50.140:FF:000301">
    <property type="entry name" value="Replication protein A"/>
    <property type="match status" value="2"/>
</dbReference>
<dbReference type="Gene3D" id="2.40.50.140">
    <property type="entry name" value="Nucleic acid-binding proteins"/>
    <property type="match status" value="2"/>
</dbReference>
<dbReference type="CDD" id="cd04491">
    <property type="entry name" value="SoSSB_OBF"/>
    <property type="match status" value="2"/>
</dbReference>
<dbReference type="InterPro" id="IPR051231">
    <property type="entry name" value="SOSS-B"/>
</dbReference>
<dbReference type="InterPro" id="IPR012340">
    <property type="entry name" value="NA-bd_OB-fold"/>
</dbReference>
<sequence length="412" mass="45809">MTDVQQHAEQIHDQFSDTLDITVADVEERLDTLVNEYKVPAEEARRSVTSSYLDEAGMDRDELGGESEERTLETIAAPEEWVDITVEVLQLWEPRSESIAQVGLLGDETSTIKFTAWATSELPELEEGSVYRLENVVTDEYEGRFSVKLNRTTTIEELDEELDVPESGGDSEDREIGAIDAPEEWVNVTAKITQLWDPRSESVGQVGLLGDPSGTLKFTKWAKSDLPELEEGSVYRLENVVTDEYEGDFSIKLNRTTTIEELDEEMEVGDDAITVEGALVDIQRGSGLIKRCPEEGCTRVLQNGRCSEHGEVEGEFDLRVKAVIDDGNAVHETIFDQEATEELAGISLDEAKEMAMDALDTSVVADEIREEVLGGYYRVEGPTLGRYVLANEFERLGGPTDAEETLIKARSL</sequence>
<accession>M0N7J5</accession>
<protein>
    <submittedName>
        <fullName evidence="2">Replication factor A</fullName>
    </submittedName>
</protein>
<gene>
    <name evidence="2" type="ORF">C450_09357</name>
</gene>
<comment type="caution">
    <text evidence="2">The sequence shown here is derived from an EMBL/GenBank/DDBJ whole genome shotgun (WGS) entry which is preliminary data.</text>
</comment>
<keyword evidence="1" id="KW-0238">DNA-binding</keyword>
<dbReference type="EMBL" id="AOME01000051">
    <property type="protein sequence ID" value="EMA53508.1"/>
    <property type="molecule type" value="Genomic_DNA"/>
</dbReference>
<dbReference type="GO" id="GO:0010212">
    <property type="term" value="P:response to ionizing radiation"/>
    <property type="evidence" value="ECO:0007669"/>
    <property type="project" value="TreeGrafter"/>
</dbReference>
<name>M0N7J5_9EURY</name>
<proteinExistence type="predicted"/>
<dbReference type="SUPFAM" id="SSF50249">
    <property type="entry name" value="Nucleic acid-binding proteins"/>
    <property type="match status" value="3"/>
</dbReference>
<dbReference type="OrthoDB" id="335252at2157"/>
<dbReference type="PATRIC" id="fig|1227456.3.peg.1893"/>
<dbReference type="PANTHER" id="PTHR13356:SF8">
    <property type="entry name" value="REPLICATION PROTEIN A"/>
    <property type="match status" value="1"/>
</dbReference>